<proteinExistence type="predicted"/>
<feature type="region of interest" description="Disordered" evidence="1">
    <location>
        <begin position="574"/>
        <end position="647"/>
    </location>
</feature>
<name>A0AA39YQX9_9PEZI</name>
<dbReference type="AlphaFoldDB" id="A0AA39YQX9"/>
<reference evidence="2" key="1">
    <citation type="submission" date="2023-06" db="EMBL/GenBank/DDBJ databases">
        <title>Genome-scale phylogeny and comparative genomics of the fungal order Sordariales.</title>
        <authorList>
            <consortium name="Lawrence Berkeley National Laboratory"/>
            <person name="Hensen N."/>
            <person name="Bonometti L."/>
            <person name="Westerberg I."/>
            <person name="Brannstrom I.O."/>
            <person name="Guillou S."/>
            <person name="Cros-Aarteil S."/>
            <person name="Calhoun S."/>
            <person name="Haridas S."/>
            <person name="Kuo A."/>
            <person name="Mondo S."/>
            <person name="Pangilinan J."/>
            <person name="Riley R."/>
            <person name="Labutti K."/>
            <person name="Andreopoulos B."/>
            <person name="Lipzen A."/>
            <person name="Chen C."/>
            <person name="Yanf M."/>
            <person name="Daum C."/>
            <person name="Ng V."/>
            <person name="Clum A."/>
            <person name="Steindorff A."/>
            <person name="Ohm R."/>
            <person name="Martin F."/>
            <person name="Silar P."/>
            <person name="Natvig D."/>
            <person name="Lalanne C."/>
            <person name="Gautier V."/>
            <person name="Ament-Velasquez S.L."/>
            <person name="Kruys A."/>
            <person name="Hutchinson M.I."/>
            <person name="Powell A.J."/>
            <person name="Barry K."/>
            <person name="Miller A.N."/>
            <person name="Grigoriev I.V."/>
            <person name="Debuchy R."/>
            <person name="Gladieux P."/>
            <person name="Thoren M.H."/>
            <person name="Johannesson H."/>
        </authorList>
    </citation>
    <scope>NUCLEOTIDE SEQUENCE</scope>
    <source>
        <strain evidence="2">SMH2532-1</strain>
    </source>
</reference>
<dbReference type="Proteomes" id="UP001174936">
    <property type="component" value="Unassembled WGS sequence"/>
</dbReference>
<evidence type="ECO:0000256" key="1">
    <source>
        <dbReference type="SAM" id="MobiDB-lite"/>
    </source>
</evidence>
<feature type="region of interest" description="Disordered" evidence="1">
    <location>
        <begin position="416"/>
        <end position="528"/>
    </location>
</feature>
<feature type="compositionally biased region" description="Polar residues" evidence="1">
    <location>
        <begin position="10"/>
        <end position="20"/>
    </location>
</feature>
<comment type="caution">
    <text evidence="2">The sequence shown here is derived from an EMBL/GenBank/DDBJ whole genome shotgun (WGS) entry which is preliminary data.</text>
</comment>
<feature type="compositionally biased region" description="Polar residues" evidence="1">
    <location>
        <begin position="509"/>
        <end position="528"/>
    </location>
</feature>
<feature type="compositionally biased region" description="Basic and acidic residues" evidence="1">
    <location>
        <begin position="40"/>
        <end position="65"/>
    </location>
</feature>
<feature type="compositionally biased region" description="Basic and acidic residues" evidence="1">
    <location>
        <begin position="437"/>
        <end position="457"/>
    </location>
</feature>
<feature type="compositionally biased region" description="Basic residues" evidence="1">
    <location>
        <begin position="108"/>
        <end position="121"/>
    </location>
</feature>
<evidence type="ECO:0000313" key="3">
    <source>
        <dbReference type="Proteomes" id="UP001174936"/>
    </source>
</evidence>
<evidence type="ECO:0000313" key="2">
    <source>
        <dbReference type="EMBL" id="KAK0655725.1"/>
    </source>
</evidence>
<dbReference type="EMBL" id="JAULSV010000001">
    <property type="protein sequence ID" value="KAK0655725.1"/>
    <property type="molecule type" value="Genomic_DNA"/>
</dbReference>
<sequence>MAVAHEVQDNNRPVQSSAPPNTYDDPRYYRYQEPLNPNVEIKRASPHPHLDPPDDGNHDTPKEEPPAEEITNGKQIKRVSGLRRFFRRIRGKPSVTFKAADGGGEGKKKGKKGQGWPRRKPKEVIPKGKEVQTVNPKQTDQLEMPPEGGIFGSAPRRTATRNDPFASQGIRTSAGTNFAPHMMPTGSSNHQYVPPKIKDRVFDDRDPLRSNPVPKDFAYRRSKPRSVLDDASTYELGQPGPSNYRRESTNPYSETKQSKAEQGGDKDEEEQYNTALIATPRSHFEPPPAPDGCTFQEWQQLTGQGVPAVPNRVSSRLPWPSRSRLTMASSRHQKSICPSIASRTSWNPFNLPGPVRVSSFADVLEMIRQRRASNANMNGNVRNIINKSSTNLLNTANANPGIRRVLSKSSVNLLSTNNTLNRDDKKANNSRTSLLEDASRDDNGNDKPPTDDNKSDENESNFVVEDTEPIPTTNVKRTPPKVTRKPLASTRTPPSHGILPPFPADPTLRRSSTPGSIKTLGSTSTGKTFFSGYKSTTTATYTDATNPALTIPTPLSDPMYGKRLGRARDLDSAIDIEDEEESPRRASFGIVTRGGLRTQNTLPRAPKGVRKSLLGPLRRGSAATATTMPDSAGDTPEPDSAEDYSTSTSTEAWWMKLRAARSGGSGGSSAHAAATLKGKRVDKGGTDMGGSERGGGHAFGHRRGDTFGGVAEDEEDEEDGSSVVRP</sequence>
<feature type="region of interest" description="Disordered" evidence="1">
    <location>
        <begin position="661"/>
        <end position="726"/>
    </location>
</feature>
<feature type="region of interest" description="Disordered" evidence="1">
    <location>
        <begin position="1"/>
        <end position="270"/>
    </location>
</feature>
<feature type="compositionally biased region" description="Gly residues" evidence="1">
    <location>
        <begin position="686"/>
        <end position="698"/>
    </location>
</feature>
<protein>
    <submittedName>
        <fullName evidence="2">Uncharacterized protein</fullName>
    </submittedName>
</protein>
<feature type="compositionally biased region" description="Basic residues" evidence="1">
    <location>
        <begin position="75"/>
        <end position="91"/>
    </location>
</feature>
<organism evidence="2 3">
    <name type="scientific">Cercophora newfieldiana</name>
    <dbReference type="NCBI Taxonomy" id="92897"/>
    <lineage>
        <taxon>Eukaryota</taxon>
        <taxon>Fungi</taxon>
        <taxon>Dikarya</taxon>
        <taxon>Ascomycota</taxon>
        <taxon>Pezizomycotina</taxon>
        <taxon>Sordariomycetes</taxon>
        <taxon>Sordariomycetidae</taxon>
        <taxon>Sordariales</taxon>
        <taxon>Lasiosphaeriaceae</taxon>
        <taxon>Cercophora</taxon>
    </lineage>
</organism>
<keyword evidence="3" id="KW-1185">Reference proteome</keyword>
<feature type="compositionally biased region" description="Acidic residues" evidence="1">
    <location>
        <begin position="711"/>
        <end position="720"/>
    </location>
</feature>
<feature type="compositionally biased region" description="Basic and acidic residues" evidence="1">
    <location>
        <begin position="256"/>
        <end position="265"/>
    </location>
</feature>
<accession>A0AA39YQX9</accession>
<feature type="compositionally biased region" description="Basic and acidic residues" evidence="1">
    <location>
        <begin position="196"/>
        <end position="208"/>
    </location>
</feature>
<feature type="compositionally biased region" description="Polar residues" evidence="1">
    <location>
        <begin position="132"/>
        <end position="141"/>
    </location>
</feature>
<gene>
    <name evidence="2" type="ORF">B0T16DRAFT_440842</name>
</gene>